<dbReference type="InterPro" id="IPR058620">
    <property type="entry name" value="YtrI_C"/>
</dbReference>
<reference evidence="3" key="1">
    <citation type="submission" date="2016-10" db="EMBL/GenBank/DDBJ databases">
        <authorList>
            <person name="Varghese N."/>
            <person name="Submissions S."/>
        </authorList>
    </citation>
    <scope>NUCLEOTIDE SEQUENCE [LARGE SCALE GENOMIC DNA]</scope>
    <source>
        <strain evidence="3">DSM 44945</strain>
    </source>
</reference>
<dbReference type="Pfam" id="PF26347">
    <property type="entry name" value="YtrI_sporulation"/>
    <property type="match status" value="1"/>
</dbReference>
<dbReference type="AlphaFoldDB" id="A0A1I2N4U9"/>
<sequence length="161" mass="18615">MAVSFFFGLIAGMVAMLLWTGQKLDGLYLERSALYYANNQKNKEILRLQQELDKDARRQESSEQIHKIQVEVISSLRYGQEEIKSQVETLVDPFIGKSVTWISNNPDLLETILRNRTIFLSDDNNRKTEIRLRLKYIAFIGSTLKIWVEALETAETEKTAD</sequence>
<protein>
    <recommendedName>
        <fullName evidence="1">Sporulation membrane protein YtrI C-terminal domain-containing protein</fullName>
    </recommendedName>
</protein>
<evidence type="ECO:0000313" key="2">
    <source>
        <dbReference type="EMBL" id="SFF98864.1"/>
    </source>
</evidence>
<accession>A0A1I2N4U9</accession>
<gene>
    <name evidence="2" type="ORF">SAMN04488025_11155</name>
</gene>
<feature type="domain" description="Sporulation membrane protein YtrI C-terminal" evidence="1">
    <location>
        <begin position="79"/>
        <end position="150"/>
    </location>
</feature>
<evidence type="ECO:0000313" key="3">
    <source>
        <dbReference type="Proteomes" id="UP000198661"/>
    </source>
</evidence>
<organism evidence="2 3">
    <name type="scientific">Planifilum fulgidum</name>
    <dbReference type="NCBI Taxonomy" id="201973"/>
    <lineage>
        <taxon>Bacteria</taxon>
        <taxon>Bacillati</taxon>
        <taxon>Bacillota</taxon>
        <taxon>Bacilli</taxon>
        <taxon>Bacillales</taxon>
        <taxon>Thermoactinomycetaceae</taxon>
        <taxon>Planifilum</taxon>
    </lineage>
</organism>
<proteinExistence type="predicted"/>
<dbReference type="EMBL" id="FOOK01000011">
    <property type="protein sequence ID" value="SFF98864.1"/>
    <property type="molecule type" value="Genomic_DNA"/>
</dbReference>
<dbReference type="Proteomes" id="UP000198661">
    <property type="component" value="Unassembled WGS sequence"/>
</dbReference>
<name>A0A1I2N4U9_9BACL</name>
<dbReference type="STRING" id="201973.SAMN04488025_11155"/>
<evidence type="ECO:0000259" key="1">
    <source>
        <dbReference type="Pfam" id="PF26347"/>
    </source>
</evidence>
<keyword evidence="3" id="KW-1185">Reference proteome</keyword>